<feature type="transmembrane region" description="Helical" evidence="1">
    <location>
        <begin position="46"/>
        <end position="73"/>
    </location>
</feature>
<dbReference type="EMBL" id="CP028136">
    <property type="protein sequence ID" value="AVR46853.1"/>
    <property type="molecule type" value="Genomic_DNA"/>
</dbReference>
<accession>A0A2R3Z9A0</accession>
<reference evidence="3" key="1">
    <citation type="submission" date="2018-03" db="EMBL/GenBank/DDBJ databases">
        <title>Gramella fulva sp. nov., isolated from a dry surface of tidal flat.</title>
        <authorList>
            <person name="Hwang S.H."/>
            <person name="Hwang W.M."/>
            <person name="Kang K."/>
            <person name="Ahn T.-Y."/>
        </authorList>
    </citation>
    <scope>NUCLEOTIDE SEQUENCE [LARGE SCALE GENOMIC DNA]</scope>
    <source>
        <strain evidence="3">SH35</strain>
    </source>
</reference>
<dbReference type="KEGG" id="grs:C7S20_17185"/>
<keyword evidence="1" id="KW-0812">Transmembrane</keyword>
<proteinExistence type="predicted"/>
<dbReference type="AlphaFoldDB" id="A0A2R3Z9A0"/>
<sequence length="150" mass="16870">MRPVKPEEERIDHSSSENKTKKAKVSFYDNVGGLRESTSFLTTSGVAFFAIFGLHLSSFNAFILGIISAILMVGLIKPTIIMLKILVSLVVLFLLGGKIIQGVCFLVDQAIKYFELWKLLEKKDELIRGFSMVFLPGTSIKYLRKIFSNF</sequence>
<dbReference type="Proteomes" id="UP000241507">
    <property type="component" value="Chromosome"/>
</dbReference>
<organism evidence="2 3">
    <name type="scientific">Christiangramia fulva</name>
    <dbReference type="NCBI Taxonomy" id="2126553"/>
    <lineage>
        <taxon>Bacteria</taxon>
        <taxon>Pseudomonadati</taxon>
        <taxon>Bacteroidota</taxon>
        <taxon>Flavobacteriia</taxon>
        <taxon>Flavobacteriales</taxon>
        <taxon>Flavobacteriaceae</taxon>
        <taxon>Christiangramia</taxon>
    </lineage>
</organism>
<gene>
    <name evidence="2" type="ORF">C7S20_17185</name>
</gene>
<evidence type="ECO:0000313" key="2">
    <source>
        <dbReference type="EMBL" id="AVR46853.1"/>
    </source>
</evidence>
<protein>
    <submittedName>
        <fullName evidence="2">Uncharacterized protein</fullName>
    </submittedName>
</protein>
<evidence type="ECO:0000256" key="1">
    <source>
        <dbReference type="SAM" id="Phobius"/>
    </source>
</evidence>
<feature type="transmembrane region" description="Helical" evidence="1">
    <location>
        <begin position="85"/>
        <end position="106"/>
    </location>
</feature>
<keyword evidence="3" id="KW-1185">Reference proteome</keyword>
<keyword evidence="1" id="KW-0472">Membrane</keyword>
<name>A0A2R3Z9A0_9FLAO</name>
<evidence type="ECO:0000313" key="3">
    <source>
        <dbReference type="Proteomes" id="UP000241507"/>
    </source>
</evidence>
<keyword evidence="1" id="KW-1133">Transmembrane helix</keyword>